<evidence type="ECO:0000256" key="1">
    <source>
        <dbReference type="SAM" id="MobiDB-lite"/>
    </source>
</evidence>
<feature type="region of interest" description="Disordered" evidence="1">
    <location>
        <begin position="49"/>
        <end position="178"/>
    </location>
</feature>
<proteinExistence type="predicted"/>
<sequence length="178" mass="19450">MPLQRPLTSPSQSIFRFASSLTTATVRTRPSKASLMCFRFQVQQASRRKLSTATEYRPHSLDPAPPPPRNTNIPGTSIAGISPEINNGRPPNQTGQYESAATSNQPERQSISISENEAQKPKPVTEAPSPSTSTEKPKRPTKLRPRKAAMSLTPAATTQLRNLVSPAQAEIHTRLSKK</sequence>
<organism evidence="2 3">
    <name type="scientific">Lepraria finkii</name>
    <dbReference type="NCBI Taxonomy" id="1340010"/>
    <lineage>
        <taxon>Eukaryota</taxon>
        <taxon>Fungi</taxon>
        <taxon>Dikarya</taxon>
        <taxon>Ascomycota</taxon>
        <taxon>Pezizomycotina</taxon>
        <taxon>Lecanoromycetes</taxon>
        <taxon>OSLEUM clade</taxon>
        <taxon>Lecanoromycetidae</taxon>
        <taxon>Lecanorales</taxon>
        <taxon>Lecanorineae</taxon>
        <taxon>Stereocaulaceae</taxon>
        <taxon>Lepraria</taxon>
    </lineage>
</organism>
<evidence type="ECO:0000313" key="3">
    <source>
        <dbReference type="Proteomes" id="UP001590951"/>
    </source>
</evidence>
<protein>
    <submittedName>
        <fullName evidence="2">Uncharacterized protein</fullName>
    </submittedName>
</protein>
<keyword evidence="3" id="KW-1185">Reference proteome</keyword>
<accession>A0ABR4BSB1</accession>
<comment type="caution">
    <text evidence="2">The sequence shown here is derived from an EMBL/GenBank/DDBJ whole genome shotgun (WGS) entry which is preliminary data.</text>
</comment>
<feature type="compositionally biased region" description="Polar residues" evidence="1">
    <location>
        <begin position="89"/>
        <end position="116"/>
    </location>
</feature>
<reference evidence="2 3" key="1">
    <citation type="submission" date="2024-09" db="EMBL/GenBank/DDBJ databases">
        <title>Rethinking Asexuality: The Enigmatic Case of Functional Sexual Genes in Lepraria (Stereocaulaceae).</title>
        <authorList>
            <person name="Doellman M."/>
            <person name="Sun Y."/>
            <person name="Barcenas-Pena A."/>
            <person name="Lumbsch H.T."/>
            <person name="Grewe F."/>
        </authorList>
    </citation>
    <scope>NUCLEOTIDE SEQUENCE [LARGE SCALE GENOMIC DNA]</scope>
    <source>
        <strain evidence="2 3">Grewe 0041</strain>
    </source>
</reference>
<evidence type="ECO:0000313" key="2">
    <source>
        <dbReference type="EMBL" id="KAL2059423.1"/>
    </source>
</evidence>
<gene>
    <name evidence="2" type="ORF">ABVK25_000716</name>
</gene>
<dbReference type="Proteomes" id="UP001590951">
    <property type="component" value="Unassembled WGS sequence"/>
</dbReference>
<dbReference type="EMBL" id="JBHFEH010000001">
    <property type="protein sequence ID" value="KAL2059423.1"/>
    <property type="molecule type" value="Genomic_DNA"/>
</dbReference>
<name>A0ABR4BSB1_9LECA</name>